<name>A0ABV9YS28_9PSEU</name>
<protein>
    <recommendedName>
        <fullName evidence="5">Integral membrane protein</fullName>
    </recommendedName>
</protein>
<accession>A0ABV9YS28</accession>
<sequence length="268" mass="28521">MATVHRTRPTVPPGTTPPQADLLRHRLDAAAAARAQTPLVALAGVCVTVAVALVAGPAAAAVALVVGTLAVLVTRGHDRTRRTVAVTCGAPNARHEQLVAIFERVRCAATSWEPQVWEVGDKAVHHPVSRRCDGPRHLRADGPVPTFAGTRRELALLPEHVVLRDGRFHTVVGYDALEVAASVQERAGGGRLGRLTVRAAGLESVYDLASIDAACELAAALRGMTDAQHRPAARWPVEVPAQRRETQRRETQRRAATGSPWASPTVAL</sequence>
<evidence type="ECO:0000256" key="1">
    <source>
        <dbReference type="SAM" id="MobiDB-lite"/>
    </source>
</evidence>
<keyword evidence="4" id="KW-1185">Reference proteome</keyword>
<gene>
    <name evidence="3" type="ORF">ACFPBZ_18245</name>
</gene>
<evidence type="ECO:0000256" key="2">
    <source>
        <dbReference type="SAM" id="Phobius"/>
    </source>
</evidence>
<feature type="region of interest" description="Disordered" evidence="1">
    <location>
        <begin position="229"/>
        <end position="268"/>
    </location>
</feature>
<organism evidence="3 4">
    <name type="scientific">Actinomycetospora atypica</name>
    <dbReference type="NCBI Taxonomy" id="1290095"/>
    <lineage>
        <taxon>Bacteria</taxon>
        <taxon>Bacillati</taxon>
        <taxon>Actinomycetota</taxon>
        <taxon>Actinomycetes</taxon>
        <taxon>Pseudonocardiales</taxon>
        <taxon>Pseudonocardiaceae</taxon>
        <taxon>Actinomycetospora</taxon>
    </lineage>
</organism>
<evidence type="ECO:0000313" key="3">
    <source>
        <dbReference type="EMBL" id="MFC5064169.1"/>
    </source>
</evidence>
<keyword evidence="2" id="KW-1133">Transmembrane helix</keyword>
<feature type="transmembrane region" description="Helical" evidence="2">
    <location>
        <begin position="40"/>
        <end position="73"/>
    </location>
</feature>
<proteinExistence type="predicted"/>
<feature type="region of interest" description="Disordered" evidence="1">
    <location>
        <begin position="1"/>
        <end position="20"/>
    </location>
</feature>
<comment type="caution">
    <text evidence="3">The sequence shown here is derived from an EMBL/GenBank/DDBJ whole genome shotgun (WGS) entry which is preliminary data.</text>
</comment>
<keyword evidence="2" id="KW-0472">Membrane</keyword>
<evidence type="ECO:0008006" key="5">
    <source>
        <dbReference type="Google" id="ProtNLM"/>
    </source>
</evidence>
<dbReference type="EMBL" id="JBHSIV010000020">
    <property type="protein sequence ID" value="MFC5064169.1"/>
    <property type="molecule type" value="Genomic_DNA"/>
</dbReference>
<dbReference type="Proteomes" id="UP001595947">
    <property type="component" value="Unassembled WGS sequence"/>
</dbReference>
<evidence type="ECO:0000313" key="4">
    <source>
        <dbReference type="Proteomes" id="UP001595947"/>
    </source>
</evidence>
<reference evidence="4" key="1">
    <citation type="journal article" date="2019" name="Int. J. Syst. Evol. Microbiol.">
        <title>The Global Catalogue of Microorganisms (GCM) 10K type strain sequencing project: providing services to taxonomists for standard genome sequencing and annotation.</title>
        <authorList>
            <consortium name="The Broad Institute Genomics Platform"/>
            <consortium name="The Broad Institute Genome Sequencing Center for Infectious Disease"/>
            <person name="Wu L."/>
            <person name="Ma J."/>
        </authorList>
    </citation>
    <scope>NUCLEOTIDE SEQUENCE [LARGE SCALE GENOMIC DNA]</scope>
    <source>
        <strain evidence="4">CGMCC 4.7093</strain>
    </source>
</reference>
<keyword evidence="2" id="KW-0812">Transmembrane</keyword>
<feature type="compositionally biased region" description="Basic and acidic residues" evidence="1">
    <location>
        <begin position="241"/>
        <end position="253"/>
    </location>
</feature>